<gene>
    <name evidence="1" type="ORF">N7482_004440</name>
</gene>
<dbReference type="Proteomes" id="UP001149163">
    <property type="component" value="Unassembled WGS sequence"/>
</dbReference>
<comment type="caution">
    <text evidence="1">The sequence shown here is derived from an EMBL/GenBank/DDBJ whole genome shotgun (WGS) entry which is preliminary data.</text>
</comment>
<dbReference type="AlphaFoldDB" id="A0A9W9I6M1"/>
<organism evidence="1 2">
    <name type="scientific">Penicillium canariense</name>
    <dbReference type="NCBI Taxonomy" id="189055"/>
    <lineage>
        <taxon>Eukaryota</taxon>
        <taxon>Fungi</taxon>
        <taxon>Dikarya</taxon>
        <taxon>Ascomycota</taxon>
        <taxon>Pezizomycotina</taxon>
        <taxon>Eurotiomycetes</taxon>
        <taxon>Eurotiomycetidae</taxon>
        <taxon>Eurotiales</taxon>
        <taxon>Aspergillaceae</taxon>
        <taxon>Penicillium</taxon>
    </lineage>
</organism>
<accession>A0A9W9I6M1</accession>
<protein>
    <submittedName>
        <fullName evidence="1">Uncharacterized protein</fullName>
    </submittedName>
</protein>
<dbReference type="RefSeq" id="XP_056545307.1">
    <property type="nucleotide sequence ID" value="XM_056686565.1"/>
</dbReference>
<name>A0A9W9I6M1_9EURO</name>
<proteinExistence type="predicted"/>
<dbReference type="GeneID" id="81425741"/>
<reference evidence="1" key="1">
    <citation type="submission" date="2022-11" db="EMBL/GenBank/DDBJ databases">
        <authorList>
            <person name="Petersen C."/>
        </authorList>
    </citation>
    <scope>NUCLEOTIDE SEQUENCE</scope>
    <source>
        <strain evidence="1">IBT 26290</strain>
    </source>
</reference>
<sequence length="221" mass="24641">MQRINYRYQHAGLEHAGVVASPGPCLNLGTWMLMRDFHGLQPFNVVQSGPVGCPGVVVIRHGHIVFQVGIIAPPMAKEKCMDTTVVGRLLSEHPALISYGLDGYFELGNLGLSRCKLASRLTLVVQSSLSRAWRNRGRCIPRTSIGTPFATWLRDTPFGERFREVKSRPCAWLIKLELPKFLSTASFKFFSRTAAVASRASCFLNLLHWTRAAGDRHRGHL</sequence>
<reference evidence="1" key="2">
    <citation type="journal article" date="2023" name="IMA Fungus">
        <title>Comparative genomic study of the Penicillium genus elucidates a diverse pangenome and 15 lateral gene transfer events.</title>
        <authorList>
            <person name="Petersen C."/>
            <person name="Sorensen T."/>
            <person name="Nielsen M.R."/>
            <person name="Sondergaard T.E."/>
            <person name="Sorensen J.L."/>
            <person name="Fitzpatrick D.A."/>
            <person name="Frisvad J.C."/>
            <person name="Nielsen K.L."/>
        </authorList>
    </citation>
    <scope>NUCLEOTIDE SEQUENCE</scope>
    <source>
        <strain evidence="1">IBT 26290</strain>
    </source>
</reference>
<evidence type="ECO:0000313" key="2">
    <source>
        <dbReference type="Proteomes" id="UP001149163"/>
    </source>
</evidence>
<dbReference type="EMBL" id="JAPQKN010000002">
    <property type="protein sequence ID" value="KAJ5168846.1"/>
    <property type="molecule type" value="Genomic_DNA"/>
</dbReference>
<evidence type="ECO:0000313" key="1">
    <source>
        <dbReference type="EMBL" id="KAJ5168846.1"/>
    </source>
</evidence>
<keyword evidence="2" id="KW-1185">Reference proteome</keyword>